<keyword evidence="2" id="KW-1185">Reference proteome</keyword>
<proteinExistence type="predicted"/>
<evidence type="ECO:0000256" key="1">
    <source>
        <dbReference type="SAM" id="MobiDB-lite"/>
    </source>
</evidence>
<dbReference type="AlphaFoldDB" id="A0A915HLM7"/>
<feature type="region of interest" description="Disordered" evidence="1">
    <location>
        <begin position="95"/>
        <end position="114"/>
    </location>
</feature>
<reference evidence="3" key="1">
    <citation type="submission" date="2022-11" db="UniProtKB">
        <authorList>
            <consortium name="WormBaseParasite"/>
        </authorList>
    </citation>
    <scope>IDENTIFICATION</scope>
</reference>
<feature type="compositionally biased region" description="Basic and acidic residues" evidence="1">
    <location>
        <begin position="98"/>
        <end position="114"/>
    </location>
</feature>
<name>A0A915HLM7_ROMCU</name>
<dbReference type="WBParaSite" id="nRc.2.0.1.t02385-RA">
    <property type="protein sequence ID" value="nRc.2.0.1.t02385-RA"/>
    <property type="gene ID" value="nRc.2.0.1.g02385"/>
</dbReference>
<evidence type="ECO:0000313" key="2">
    <source>
        <dbReference type="Proteomes" id="UP000887565"/>
    </source>
</evidence>
<evidence type="ECO:0000313" key="3">
    <source>
        <dbReference type="WBParaSite" id="nRc.2.0.1.t02385-RA"/>
    </source>
</evidence>
<organism evidence="2 3">
    <name type="scientific">Romanomermis culicivorax</name>
    <name type="common">Nematode worm</name>
    <dbReference type="NCBI Taxonomy" id="13658"/>
    <lineage>
        <taxon>Eukaryota</taxon>
        <taxon>Metazoa</taxon>
        <taxon>Ecdysozoa</taxon>
        <taxon>Nematoda</taxon>
        <taxon>Enoplea</taxon>
        <taxon>Dorylaimia</taxon>
        <taxon>Mermithida</taxon>
        <taxon>Mermithoidea</taxon>
        <taxon>Mermithidae</taxon>
        <taxon>Romanomermis</taxon>
    </lineage>
</organism>
<sequence>DASVPIDRPPAIAIKLQDAGPVNSNPDANGLLLQNIKRSPPRVELAGPKRDVVMNEIRPSLDEERAPKISHQELVTQLCKLKGTVEALFDIIANATTEDNKTEADSHRQELDGQ</sequence>
<protein>
    <submittedName>
        <fullName evidence="3">Uncharacterized protein</fullName>
    </submittedName>
</protein>
<dbReference type="Proteomes" id="UP000887565">
    <property type="component" value="Unplaced"/>
</dbReference>
<accession>A0A915HLM7</accession>